<dbReference type="GO" id="GO:0005829">
    <property type="term" value="C:cytosol"/>
    <property type="evidence" value="ECO:0007669"/>
    <property type="project" value="TreeGrafter"/>
</dbReference>
<dbReference type="PANTHER" id="PTHR10000">
    <property type="entry name" value="PHOSPHOSERINE PHOSPHATASE"/>
    <property type="match status" value="1"/>
</dbReference>
<dbReference type="InterPro" id="IPR006379">
    <property type="entry name" value="HAD-SF_hydro_IIB"/>
</dbReference>
<dbReference type="GO" id="GO:0000287">
    <property type="term" value="F:magnesium ion binding"/>
    <property type="evidence" value="ECO:0007669"/>
    <property type="project" value="TreeGrafter"/>
</dbReference>
<proteinExistence type="predicted"/>
<dbReference type="Proteomes" id="UP000592181">
    <property type="component" value="Unassembled WGS sequence"/>
</dbReference>
<dbReference type="Pfam" id="PF08282">
    <property type="entry name" value="Hydrolase_3"/>
    <property type="match status" value="1"/>
</dbReference>
<evidence type="ECO:0000313" key="1">
    <source>
        <dbReference type="EMBL" id="NYG35570.1"/>
    </source>
</evidence>
<accession>A0A852X2T3</accession>
<dbReference type="Gene3D" id="3.30.1240.10">
    <property type="match status" value="1"/>
</dbReference>
<gene>
    <name evidence="1" type="ORF">BJY28_000039</name>
</gene>
<organism evidence="1 2">
    <name type="scientific">Janibacter alkaliphilus</name>
    <dbReference type="NCBI Taxonomy" id="1069963"/>
    <lineage>
        <taxon>Bacteria</taxon>
        <taxon>Bacillati</taxon>
        <taxon>Actinomycetota</taxon>
        <taxon>Actinomycetes</taxon>
        <taxon>Micrococcales</taxon>
        <taxon>Intrasporangiaceae</taxon>
        <taxon>Janibacter</taxon>
    </lineage>
</organism>
<dbReference type="InterPro" id="IPR023214">
    <property type="entry name" value="HAD_sf"/>
</dbReference>
<sequence>MSTGERVGGGRPRLVATDLDGTLLRDDGTVSARSVAALRAVAAAGIETVLVTARPPRWLHDLAHVVGDRGIAVCGNGAFRYDVADRRVFAERTIDPALVAEVARDLREQLPCTGFAAERATGLAAERMFAAIHDHPEDLVTTDRIEDLGDARVGKLLARNQHLDDEEFLAAATEVVAGRVVLAYSGAGGLAEMSAPGVTKASALAAWSAELGIAADDVWAFGDMPNDLPMLAWAGRSFAVANAHDSVRAATTDTCRANEDDGVARVLEALL</sequence>
<dbReference type="PANTHER" id="PTHR10000:SF8">
    <property type="entry name" value="HAD SUPERFAMILY HYDROLASE-LIKE, TYPE 3"/>
    <property type="match status" value="1"/>
</dbReference>
<dbReference type="Gene3D" id="3.40.50.1000">
    <property type="entry name" value="HAD superfamily/HAD-like"/>
    <property type="match status" value="1"/>
</dbReference>
<dbReference type="GO" id="GO:0016791">
    <property type="term" value="F:phosphatase activity"/>
    <property type="evidence" value="ECO:0007669"/>
    <property type="project" value="TreeGrafter"/>
</dbReference>
<dbReference type="RefSeq" id="WP_179461223.1">
    <property type="nucleotide sequence ID" value="NZ_JACBZX010000001.1"/>
</dbReference>
<protein>
    <recommendedName>
        <fullName evidence="3">Cof subfamily of IIB subfamily of haloacid dehalogenase superfamily/HAD-superfamily hydrolase, subfamily IIB</fullName>
    </recommendedName>
</protein>
<evidence type="ECO:0008006" key="3">
    <source>
        <dbReference type="Google" id="ProtNLM"/>
    </source>
</evidence>
<dbReference type="AlphaFoldDB" id="A0A852X2T3"/>
<reference evidence="1 2" key="1">
    <citation type="submission" date="2020-07" db="EMBL/GenBank/DDBJ databases">
        <title>Sequencing the genomes of 1000 actinobacteria strains.</title>
        <authorList>
            <person name="Klenk H.-P."/>
        </authorList>
    </citation>
    <scope>NUCLEOTIDE SEQUENCE [LARGE SCALE GENOMIC DNA]</scope>
    <source>
        <strain evidence="1 2">DSM 24723</strain>
    </source>
</reference>
<comment type="caution">
    <text evidence="1">The sequence shown here is derived from an EMBL/GenBank/DDBJ whole genome shotgun (WGS) entry which is preliminary data.</text>
</comment>
<dbReference type="EMBL" id="JACBZX010000001">
    <property type="protein sequence ID" value="NYG35570.1"/>
    <property type="molecule type" value="Genomic_DNA"/>
</dbReference>
<dbReference type="InterPro" id="IPR036412">
    <property type="entry name" value="HAD-like_sf"/>
</dbReference>
<dbReference type="NCBIfam" id="TIGR01484">
    <property type="entry name" value="HAD-SF-IIB"/>
    <property type="match status" value="1"/>
</dbReference>
<evidence type="ECO:0000313" key="2">
    <source>
        <dbReference type="Proteomes" id="UP000592181"/>
    </source>
</evidence>
<keyword evidence="2" id="KW-1185">Reference proteome</keyword>
<name>A0A852X2T3_9MICO</name>
<dbReference type="SUPFAM" id="SSF56784">
    <property type="entry name" value="HAD-like"/>
    <property type="match status" value="1"/>
</dbReference>